<feature type="transmembrane region" description="Helical" evidence="1">
    <location>
        <begin position="6"/>
        <end position="25"/>
    </location>
</feature>
<sequence length="108" mass="12492">MKEIIVTIILFILSMGAFVISFFSFKEKGFLFNNAYIYASKKERNSMNKKPHYRQSAIVFLFISIIFLLNAIEVLLDSGWIFYIVLAVMAVTIIYAIVSSIFMETKKK</sequence>
<name>A0A6A7KC75_9FIRM</name>
<evidence type="ECO:0000256" key="1">
    <source>
        <dbReference type="SAM" id="Phobius"/>
    </source>
</evidence>
<evidence type="ECO:0000313" key="3">
    <source>
        <dbReference type="Proteomes" id="UP000440004"/>
    </source>
</evidence>
<feature type="transmembrane region" description="Helical" evidence="1">
    <location>
        <begin position="81"/>
        <end position="103"/>
    </location>
</feature>
<keyword evidence="3" id="KW-1185">Reference proteome</keyword>
<dbReference type="AlphaFoldDB" id="A0A6A7KC75"/>
<organism evidence="2 3">
    <name type="scientific">Alkalibaculum sporogenes</name>
    <dbReference type="NCBI Taxonomy" id="2655001"/>
    <lineage>
        <taxon>Bacteria</taxon>
        <taxon>Bacillati</taxon>
        <taxon>Bacillota</taxon>
        <taxon>Clostridia</taxon>
        <taxon>Eubacteriales</taxon>
        <taxon>Eubacteriaceae</taxon>
        <taxon>Alkalibaculum</taxon>
    </lineage>
</organism>
<reference evidence="2 3" key="1">
    <citation type="submission" date="2019-10" db="EMBL/GenBank/DDBJ databases">
        <title>Alkalibaculum tamaniensis sp.nov., a new alkaliphilic acetogen, isolated on methoxylated aromatics from a mud volcano.</title>
        <authorList>
            <person name="Khomyakova M.A."/>
            <person name="Merkel A.Y."/>
            <person name="Bonch-Osmolovskaya E.A."/>
            <person name="Slobodkin A.I."/>
        </authorList>
    </citation>
    <scope>NUCLEOTIDE SEQUENCE [LARGE SCALE GENOMIC DNA]</scope>
    <source>
        <strain evidence="2 3">M08DMB</strain>
    </source>
</reference>
<dbReference type="InterPro" id="IPR017259">
    <property type="entry name" value="UCP037672"/>
</dbReference>
<protein>
    <submittedName>
        <fullName evidence="2">DUF3784 domain-containing protein</fullName>
    </submittedName>
</protein>
<accession>A0A6A7KC75</accession>
<dbReference type="Pfam" id="PF12650">
    <property type="entry name" value="DUF3784"/>
    <property type="match status" value="1"/>
</dbReference>
<comment type="caution">
    <text evidence="2">The sequence shown here is derived from an EMBL/GenBank/DDBJ whole genome shotgun (WGS) entry which is preliminary data.</text>
</comment>
<keyword evidence="1" id="KW-0472">Membrane</keyword>
<feature type="transmembrane region" description="Helical" evidence="1">
    <location>
        <begin position="57"/>
        <end position="75"/>
    </location>
</feature>
<gene>
    <name evidence="2" type="ORF">GC105_14310</name>
</gene>
<dbReference type="Proteomes" id="UP000440004">
    <property type="component" value="Unassembled WGS sequence"/>
</dbReference>
<dbReference type="EMBL" id="WHNX01000033">
    <property type="protein sequence ID" value="MPW26955.1"/>
    <property type="molecule type" value="Genomic_DNA"/>
</dbReference>
<dbReference type="RefSeq" id="WP_152806211.1">
    <property type="nucleotide sequence ID" value="NZ_WHNX01000033.1"/>
</dbReference>
<proteinExistence type="predicted"/>
<keyword evidence="1" id="KW-1133">Transmembrane helix</keyword>
<evidence type="ECO:0000313" key="2">
    <source>
        <dbReference type="EMBL" id="MPW26955.1"/>
    </source>
</evidence>
<keyword evidence="1" id="KW-0812">Transmembrane</keyword>